<evidence type="ECO:0000313" key="9">
    <source>
        <dbReference type="EMBL" id="TDP59088.1"/>
    </source>
</evidence>
<feature type="transmembrane region" description="Helical" evidence="8">
    <location>
        <begin position="415"/>
        <end position="432"/>
    </location>
</feature>
<feature type="transmembrane region" description="Helical" evidence="8">
    <location>
        <begin position="304"/>
        <end position="324"/>
    </location>
</feature>
<keyword evidence="4 8" id="KW-1003">Cell membrane</keyword>
<feature type="transmembrane region" description="Helical" evidence="8">
    <location>
        <begin position="13"/>
        <end position="37"/>
    </location>
</feature>
<evidence type="ECO:0000256" key="3">
    <source>
        <dbReference type="ARBA" id="ARBA00022448"/>
    </source>
</evidence>
<keyword evidence="6 8" id="KW-1133">Transmembrane helix</keyword>
<dbReference type="NCBIfam" id="TIGR00835">
    <property type="entry name" value="agcS"/>
    <property type="match status" value="1"/>
</dbReference>
<dbReference type="PRINTS" id="PR00175">
    <property type="entry name" value="NAALASMPORT"/>
</dbReference>
<dbReference type="RefSeq" id="WP_133527692.1">
    <property type="nucleotide sequence ID" value="NZ_SNXO01000004.1"/>
</dbReference>
<dbReference type="Proteomes" id="UP000295500">
    <property type="component" value="Unassembled WGS sequence"/>
</dbReference>
<feature type="transmembrane region" description="Helical" evidence="8">
    <location>
        <begin position="344"/>
        <end position="370"/>
    </location>
</feature>
<evidence type="ECO:0000256" key="4">
    <source>
        <dbReference type="ARBA" id="ARBA00022475"/>
    </source>
</evidence>
<feature type="transmembrane region" description="Helical" evidence="8">
    <location>
        <begin position="143"/>
        <end position="166"/>
    </location>
</feature>
<evidence type="ECO:0000256" key="2">
    <source>
        <dbReference type="ARBA" id="ARBA00009261"/>
    </source>
</evidence>
<feature type="transmembrane region" description="Helical" evidence="8">
    <location>
        <begin position="390"/>
        <end position="409"/>
    </location>
</feature>
<evidence type="ECO:0000256" key="5">
    <source>
        <dbReference type="ARBA" id="ARBA00022692"/>
    </source>
</evidence>
<dbReference type="PANTHER" id="PTHR30330:SF3">
    <property type="entry name" value="TRANSCRIPTIONAL REGULATOR, LRP FAMILY"/>
    <property type="match status" value="1"/>
</dbReference>
<evidence type="ECO:0000256" key="6">
    <source>
        <dbReference type="ARBA" id="ARBA00022989"/>
    </source>
</evidence>
<protein>
    <submittedName>
        <fullName evidence="9">AGCS family alanine or glycine:cation symporter</fullName>
    </submittedName>
</protein>
<accession>A0A4R6Q933</accession>
<keyword evidence="5 8" id="KW-0812">Transmembrane</keyword>
<keyword evidence="3 8" id="KW-0813">Transport</keyword>
<feature type="transmembrane region" description="Helical" evidence="8">
    <location>
        <begin position="209"/>
        <end position="232"/>
    </location>
</feature>
<dbReference type="OrthoDB" id="9804874at2"/>
<evidence type="ECO:0000313" key="10">
    <source>
        <dbReference type="Proteomes" id="UP000295500"/>
    </source>
</evidence>
<keyword evidence="7 8" id="KW-0472">Membrane</keyword>
<name>A0A4R6Q933_9FIRM</name>
<feature type="transmembrane region" description="Helical" evidence="8">
    <location>
        <begin position="244"/>
        <end position="262"/>
    </location>
</feature>
<organism evidence="9 10">
    <name type="scientific">Aminicella lysinilytica</name>
    <dbReference type="NCBI Taxonomy" id="433323"/>
    <lineage>
        <taxon>Bacteria</taxon>
        <taxon>Bacillati</taxon>
        <taxon>Bacillota</taxon>
        <taxon>Clostridia</taxon>
        <taxon>Peptostreptococcales</taxon>
        <taxon>Anaerovoracaceae</taxon>
        <taxon>Aminicella</taxon>
    </lineage>
</organism>
<evidence type="ECO:0000256" key="7">
    <source>
        <dbReference type="ARBA" id="ARBA00023136"/>
    </source>
</evidence>
<reference evidence="9 10" key="1">
    <citation type="submission" date="2019-03" db="EMBL/GenBank/DDBJ databases">
        <title>Genomic Encyclopedia of Type Strains, Phase IV (KMG-IV): sequencing the most valuable type-strain genomes for metagenomic binning, comparative biology and taxonomic classification.</title>
        <authorList>
            <person name="Goeker M."/>
        </authorList>
    </citation>
    <scope>NUCLEOTIDE SEQUENCE [LARGE SCALE GENOMIC DNA]</scope>
    <source>
        <strain evidence="9 10">DSM 28287</strain>
    </source>
</reference>
<comment type="caution">
    <text evidence="9">The sequence shown here is derived from an EMBL/GenBank/DDBJ whole genome shotgun (WGS) entry which is preliminary data.</text>
</comment>
<keyword evidence="10" id="KW-1185">Reference proteome</keyword>
<dbReference type="Pfam" id="PF01235">
    <property type="entry name" value="Na_Ala_symp"/>
    <property type="match status" value="1"/>
</dbReference>
<feature type="transmembrane region" description="Helical" evidence="8">
    <location>
        <begin position="178"/>
        <end position="197"/>
    </location>
</feature>
<dbReference type="PANTHER" id="PTHR30330">
    <property type="entry name" value="AGSS FAMILY TRANSPORTER, SODIUM-ALANINE"/>
    <property type="match status" value="1"/>
</dbReference>
<dbReference type="InterPro" id="IPR001463">
    <property type="entry name" value="Na/Ala_symport"/>
</dbReference>
<proteinExistence type="inferred from homology"/>
<comment type="similarity">
    <text evidence="2 8">Belongs to the alanine or glycine:cation symporter (AGCS) (TC 2.A.25) family.</text>
</comment>
<feature type="transmembrane region" description="Helical" evidence="8">
    <location>
        <begin position="63"/>
        <end position="87"/>
    </location>
</feature>
<comment type="subcellular location">
    <subcellularLocation>
        <location evidence="1 8">Cell membrane</location>
        <topology evidence="1 8">Multi-pass membrane protein</topology>
    </subcellularLocation>
</comment>
<dbReference type="AlphaFoldDB" id="A0A4R6Q933"/>
<keyword evidence="8" id="KW-0769">Symport</keyword>
<evidence type="ECO:0000256" key="1">
    <source>
        <dbReference type="ARBA" id="ARBA00004651"/>
    </source>
</evidence>
<dbReference type="GO" id="GO:0005886">
    <property type="term" value="C:plasma membrane"/>
    <property type="evidence" value="ECO:0007669"/>
    <property type="project" value="UniProtKB-SubCell"/>
</dbReference>
<gene>
    <name evidence="9" type="ORF">EV211_10420</name>
</gene>
<evidence type="ECO:0000256" key="8">
    <source>
        <dbReference type="RuleBase" id="RU363064"/>
    </source>
</evidence>
<dbReference type="GO" id="GO:0005283">
    <property type="term" value="F:amino acid:sodium symporter activity"/>
    <property type="evidence" value="ECO:0007669"/>
    <property type="project" value="InterPro"/>
</dbReference>
<sequence length="464" mass="49034">MSGFVDAVNAIDAWLWGLPLIIVLLGTHVFCTVRTGFIQRYTFKGIKLSVTPDSDGEGEVSQFGALTTALAATIGTGNIIGVATALAAGGPGAVLWMWFTGVFGIATKYMETAMSVKYREQTEDGRMLGGAMIALERGLNAKWLGVIFALLGAIAAFGIGCMTQANSISTALSQNFNVPTWIGGILIAVFTAVVIIGGVKSITRVTERLVPFMALFYVVGCIIVLIMDGHYVGTGIVLICKSAFSVQAGTAGFAGSAVAMAIRYGCARGLFSNESGMGSAPIVAASAKTRNPVRQSLVSMTGTFWDTVVICALTGITLVSTVCAHPDELAEVVTNNTVLTFEVFGYIPVIGKAIITLALALFAFSTILGWSYYGERCAEYLCGPKIIMPYKCAFVIMSFVGAVAALSTVWTIADILNGLMVIPNVIGIWLLSNKLMADVHTYVNDIDKVDPTPVPKVNFNSKAD</sequence>
<dbReference type="Gene3D" id="1.20.1740.10">
    <property type="entry name" value="Amino acid/polyamine transporter I"/>
    <property type="match status" value="1"/>
</dbReference>
<dbReference type="EMBL" id="SNXO01000004">
    <property type="protein sequence ID" value="TDP59088.1"/>
    <property type="molecule type" value="Genomic_DNA"/>
</dbReference>
<feature type="transmembrane region" description="Helical" evidence="8">
    <location>
        <begin position="93"/>
        <end position="110"/>
    </location>
</feature>